<feature type="transmembrane region" description="Helical" evidence="1">
    <location>
        <begin position="21"/>
        <end position="41"/>
    </location>
</feature>
<keyword evidence="1" id="KW-0472">Membrane</keyword>
<dbReference type="AlphaFoldDB" id="A0A4R2KE67"/>
<proteinExistence type="predicted"/>
<organism evidence="2 3">
    <name type="scientific">Rhodovulum euryhalinum</name>
    <dbReference type="NCBI Taxonomy" id="35805"/>
    <lineage>
        <taxon>Bacteria</taxon>
        <taxon>Pseudomonadati</taxon>
        <taxon>Pseudomonadota</taxon>
        <taxon>Alphaproteobacteria</taxon>
        <taxon>Rhodobacterales</taxon>
        <taxon>Paracoccaceae</taxon>
        <taxon>Rhodovulum</taxon>
    </lineage>
</organism>
<dbReference type="EMBL" id="SLWW01000005">
    <property type="protein sequence ID" value="TCO71901.1"/>
    <property type="molecule type" value="Genomic_DNA"/>
</dbReference>
<feature type="transmembrane region" description="Helical" evidence="1">
    <location>
        <begin position="157"/>
        <end position="176"/>
    </location>
</feature>
<keyword evidence="3" id="KW-1185">Reference proteome</keyword>
<name>A0A4R2KE67_9RHOB</name>
<reference evidence="2 3" key="1">
    <citation type="submission" date="2019-03" db="EMBL/GenBank/DDBJ databases">
        <title>Genomic Encyclopedia of Type Strains, Phase IV (KMG-IV): sequencing the most valuable type-strain genomes for metagenomic binning, comparative biology and taxonomic classification.</title>
        <authorList>
            <person name="Goeker M."/>
        </authorList>
    </citation>
    <scope>NUCLEOTIDE SEQUENCE [LARGE SCALE GENOMIC DNA]</scope>
    <source>
        <strain evidence="2 3">DSM 4868</strain>
    </source>
</reference>
<evidence type="ECO:0000256" key="1">
    <source>
        <dbReference type="SAM" id="Phobius"/>
    </source>
</evidence>
<sequence length="189" mass="19890">MNYLLRLGDRAADRLEAAFGRTVLTTLARFTFAATLLVYFWGSAMTKIGDGPLGLFSPALGAYAQIFPRAMAAAGFDASQLAPWQHGIVMAGTWTELLLPALVVVGLVTRLAALGMIGFVIVQTATDLVGHGALADPAALGAWFDRSPDAPILDQRLIWIALLSIPAVLGGGPMSVDGWLKRRAQAASG</sequence>
<accession>A0A4R2KE67</accession>
<keyword evidence="1" id="KW-0812">Transmembrane</keyword>
<evidence type="ECO:0000313" key="3">
    <source>
        <dbReference type="Proteomes" id="UP000295142"/>
    </source>
</evidence>
<protein>
    <submittedName>
        <fullName evidence="2">Putative oxidoreductase</fullName>
    </submittedName>
</protein>
<dbReference type="OrthoDB" id="121744at2"/>
<evidence type="ECO:0000313" key="2">
    <source>
        <dbReference type="EMBL" id="TCO71901.1"/>
    </source>
</evidence>
<dbReference type="Proteomes" id="UP000295142">
    <property type="component" value="Unassembled WGS sequence"/>
</dbReference>
<keyword evidence="1" id="KW-1133">Transmembrane helix</keyword>
<gene>
    <name evidence="2" type="ORF">EV655_1055</name>
</gene>
<feature type="transmembrane region" description="Helical" evidence="1">
    <location>
        <begin position="97"/>
        <end position="122"/>
    </location>
</feature>
<comment type="caution">
    <text evidence="2">The sequence shown here is derived from an EMBL/GenBank/DDBJ whole genome shotgun (WGS) entry which is preliminary data.</text>
</comment>